<dbReference type="OrthoDB" id="26407at10239"/>
<proteinExistence type="predicted"/>
<dbReference type="RefSeq" id="YP_007677198.1">
    <property type="nucleotide sequence ID" value="NC_020875.1"/>
</dbReference>
<sequence length="194" mass="23013">MYIIDDFFDNPDEIRSLALKQEYGKWGHDNYPGYRSKMIPLIDLNLWETLQSKLMSIPICRKMGVNSMKAEFAYVPENFGQGWPHIDDDATLAGAIYLFPDPPVNSGTTLYERQHVINWKYDRTKFFMDPDTHYEQAMSVNKAIRQDYREVHKIDNIYNRCALWFSNTYHSEQNFFGKTIDDSRLTLLYFLHRT</sequence>
<evidence type="ECO:0000313" key="2">
    <source>
        <dbReference type="Proteomes" id="UP000203282"/>
    </source>
</evidence>
<dbReference type="Proteomes" id="UP000203282">
    <property type="component" value="Segment"/>
</dbReference>
<keyword evidence="2" id="KW-1185">Reference proteome</keyword>
<name>M1U2C7_9CAUD</name>
<protein>
    <submittedName>
        <fullName evidence="1">Uncharacterized protein</fullName>
    </submittedName>
</protein>
<gene>
    <name evidence="1" type="ORF">CYXG_00009</name>
</gene>
<evidence type="ECO:0000313" key="1">
    <source>
        <dbReference type="EMBL" id="AGG54073.1"/>
    </source>
</evidence>
<dbReference type="Pfam" id="PF20043">
    <property type="entry name" value="DUF6445"/>
    <property type="match status" value="1"/>
</dbReference>
<organism evidence="1 2">
    <name type="scientific">Synechococcus phage S-SSM4</name>
    <dbReference type="NCBI Taxonomy" id="536466"/>
    <lineage>
        <taxon>Viruses</taxon>
        <taxon>Duplodnaviria</taxon>
        <taxon>Heunggongvirae</taxon>
        <taxon>Uroviricota</taxon>
        <taxon>Caudoviricetes</taxon>
        <taxon>Pantevenvirales</taxon>
        <taxon>Kyanoviridae</taxon>
        <taxon>Greenvirus</taxon>
        <taxon>Greenvirus ssm4</taxon>
    </lineage>
</organism>
<dbReference type="GeneID" id="15013430"/>
<dbReference type="InterPro" id="IPR045617">
    <property type="entry name" value="DUF6445"/>
</dbReference>
<dbReference type="KEGG" id="vg:15013430"/>
<accession>M1U2C7</accession>
<reference evidence="1 2" key="1">
    <citation type="submission" date="2010-03" db="EMBL/GenBank/DDBJ databases">
        <title>The Genome Sequence of Cyanophage S-SSM4.</title>
        <authorList>
            <consortium name="The Broad Institute Genome Sequencing Platform"/>
            <person name="Henn M.R."/>
            <person name="Sullivan M.S."/>
            <person name="Osburne M.S."/>
            <person name="Levin J."/>
            <person name="Malboeuf C."/>
            <person name="Casali M."/>
            <person name="Russ C."/>
            <person name="Lennon N."/>
            <person name="Erlich R."/>
            <person name="Young S.K."/>
            <person name="Koehrsen M."/>
            <person name="Yandava C."/>
            <person name="Zeng Q."/>
            <person name="Alvarado L."/>
            <person name="Anderson S."/>
            <person name="Berlin A."/>
            <person name="Borenstein D."/>
            <person name="Chen Z."/>
            <person name="Engels R."/>
            <person name="Freedman E."/>
            <person name="Gellesch M."/>
            <person name="Goldberg J."/>
            <person name="Green L."/>
            <person name="Griggs A."/>
            <person name="Gujja S."/>
            <person name="Heiman D."/>
            <person name="Hepburn T."/>
            <person name="Howarth C."/>
            <person name="Jen D."/>
            <person name="Larson L."/>
            <person name="Lewis B."/>
            <person name="Mehta T."/>
            <person name="Park D."/>
            <person name="Pearson M."/>
            <person name="Roberts A."/>
            <person name="Ryan E."/>
            <person name="Saif S."/>
            <person name="Shea T."/>
            <person name="Shenoy N."/>
            <person name="Sisk P."/>
            <person name="Stolte C."/>
            <person name="Sykes S."/>
            <person name="Walk T."/>
            <person name="White J."/>
            <person name="Yu Q."/>
            <person name="Coleman M.L."/>
            <person name="Huang K.H."/>
            <person name="Weigele P.R."/>
            <person name="DeFrancesco A.S."/>
            <person name="Kern S.E."/>
            <person name="Thompson L.R."/>
            <person name="Fu R."/>
            <person name="Hombeck B."/>
            <person name="Chisholm S.W."/>
            <person name="Haas B."/>
            <person name="Nusbaum C."/>
            <person name="Galagan J."/>
            <person name="Birren B."/>
        </authorList>
    </citation>
    <scope>NUCLEOTIDE SEQUENCE [LARGE SCALE GENOMIC DNA]</scope>
    <source>
        <strain evidence="1 2">S-SSM4</strain>
    </source>
</reference>
<dbReference type="EMBL" id="HQ316583">
    <property type="protein sequence ID" value="AGG54073.1"/>
    <property type="molecule type" value="Genomic_DNA"/>
</dbReference>